<proteinExistence type="predicted"/>
<sequence>MRAMRSVSIETAEGEMITWAFLGLDGSLKTLHVEEQHRSQGLAKSIAIKLFHDAKNWYPEIFGECSNFL</sequence>
<comment type="caution">
    <text evidence="1">The sequence shown here is derived from an EMBL/GenBank/DDBJ whole genome shotgun (WGS) entry which is preliminary data.</text>
</comment>
<organism evidence="1 2">
    <name type="scientific">Hymenoscyphus albidus</name>
    <dbReference type="NCBI Taxonomy" id="595503"/>
    <lineage>
        <taxon>Eukaryota</taxon>
        <taxon>Fungi</taxon>
        <taxon>Dikarya</taxon>
        <taxon>Ascomycota</taxon>
        <taxon>Pezizomycotina</taxon>
        <taxon>Leotiomycetes</taxon>
        <taxon>Helotiales</taxon>
        <taxon>Helotiaceae</taxon>
        <taxon>Hymenoscyphus</taxon>
    </lineage>
</organism>
<keyword evidence="2" id="KW-1185">Reference proteome</keyword>
<dbReference type="Gene3D" id="3.40.630.30">
    <property type="match status" value="1"/>
</dbReference>
<dbReference type="OrthoDB" id="61870at2759"/>
<protein>
    <submittedName>
        <fullName evidence="1">Uncharacterized protein</fullName>
    </submittedName>
</protein>
<evidence type="ECO:0000313" key="2">
    <source>
        <dbReference type="Proteomes" id="UP000701801"/>
    </source>
</evidence>
<dbReference type="Proteomes" id="UP000701801">
    <property type="component" value="Unassembled WGS sequence"/>
</dbReference>
<evidence type="ECO:0000313" key="1">
    <source>
        <dbReference type="EMBL" id="CAG8975466.1"/>
    </source>
</evidence>
<gene>
    <name evidence="1" type="ORF">HYALB_00004782</name>
</gene>
<dbReference type="AlphaFoldDB" id="A0A9N9Q6F0"/>
<dbReference type="EMBL" id="CAJVRM010000139">
    <property type="protein sequence ID" value="CAG8975466.1"/>
    <property type="molecule type" value="Genomic_DNA"/>
</dbReference>
<name>A0A9N9Q6F0_9HELO</name>
<reference evidence="1" key="1">
    <citation type="submission" date="2021-07" db="EMBL/GenBank/DDBJ databases">
        <authorList>
            <person name="Durling M."/>
        </authorList>
    </citation>
    <scope>NUCLEOTIDE SEQUENCE</scope>
</reference>
<accession>A0A9N9Q6F0</accession>